<proteinExistence type="predicted"/>
<feature type="compositionally biased region" description="Basic residues" evidence="1">
    <location>
        <begin position="1"/>
        <end position="16"/>
    </location>
</feature>
<accession>A0A481YWF2</accession>
<protein>
    <submittedName>
        <fullName evidence="2">Uncharacterized protein</fullName>
    </submittedName>
</protein>
<sequence>MVRKSSKRASRKSSRRKLSDWQKFVKAHKGQGKTLKQLSVLYEKPSRKVSRKASKKRSRKSSRKASKKRSRKSSRKASKKASKKRSRKSSRKASKKRSRKSSRKASKKRSRKSSRKVSKKSRKKVKLGKNQAYCVIEGKPVTIIGGKYVKSKSDKGRITLLRKGKDEKGHNVSKIVSKAEYEKKMD</sequence>
<evidence type="ECO:0000256" key="1">
    <source>
        <dbReference type="SAM" id="MobiDB-lite"/>
    </source>
</evidence>
<name>A0A481YWF2_9VIRU</name>
<reference evidence="2" key="1">
    <citation type="journal article" date="2019" name="MBio">
        <title>Virus Genomes from Deep Sea Sediments Expand the Ocean Megavirome and Support Independent Origins of Viral Gigantism.</title>
        <authorList>
            <person name="Backstrom D."/>
            <person name="Yutin N."/>
            <person name="Jorgensen S.L."/>
            <person name="Dharamshi J."/>
            <person name="Homa F."/>
            <person name="Zaremba-Niedwiedzka K."/>
            <person name="Spang A."/>
            <person name="Wolf Y.I."/>
            <person name="Koonin E.V."/>
            <person name="Ettema T.J."/>
        </authorList>
    </citation>
    <scope>NUCLEOTIDE SEQUENCE</scope>
</reference>
<gene>
    <name evidence="2" type="ORF">LCMAC201_02600</name>
</gene>
<dbReference type="EMBL" id="MK500349">
    <property type="protein sequence ID" value="QBK87350.1"/>
    <property type="molecule type" value="Genomic_DNA"/>
</dbReference>
<feature type="region of interest" description="Disordered" evidence="1">
    <location>
        <begin position="1"/>
        <end position="128"/>
    </location>
</feature>
<organism evidence="2">
    <name type="scientific">Marseillevirus LCMAC201</name>
    <dbReference type="NCBI Taxonomy" id="2506605"/>
    <lineage>
        <taxon>Viruses</taxon>
        <taxon>Varidnaviria</taxon>
        <taxon>Bamfordvirae</taxon>
        <taxon>Nucleocytoviricota</taxon>
        <taxon>Megaviricetes</taxon>
        <taxon>Pimascovirales</taxon>
        <taxon>Pimascovirales incertae sedis</taxon>
        <taxon>Marseilleviridae</taxon>
    </lineage>
</organism>
<evidence type="ECO:0000313" key="2">
    <source>
        <dbReference type="EMBL" id="QBK87350.1"/>
    </source>
</evidence>
<feature type="compositionally biased region" description="Basic residues" evidence="1">
    <location>
        <begin position="47"/>
        <end position="127"/>
    </location>
</feature>